<dbReference type="InterPro" id="IPR027417">
    <property type="entry name" value="P-loop_NTPase"/>
</dbReference>
<dbReference type="Gene3D" id="3.40.50.2300">
    <property type="match status" value="1"/>
</dbReference>
<evidence type="ECO:0000259" key="7">
    <source>
        <dbReference type="PROSITE" id="PS50110"/>
    </source>
</evidence>
<proteinExistence type="predicted"/>
<keyword evidence="1" id="KW-0547">Nucleotide-binding</keyword>
<keyword evidence="3" id="KW-0805">Transcription regulation</keyword>
<dbReference type="InterPro" id="IPR011006">
    <property type="entry name" value="CheY-like_superfamily"/>
</dbReference>
<gene>
    <name evidence="8" type="ordered locus">STHERM_c03230</name>
</gene>
<keyword evidence="2" id="KW-0067">ATP-binding</keyword>
<dbReference type="SUPFAM" id="SSF52172">
    <property type="entry name" value="CheY-like"/>
    <property type="match status" value="1"/>
</dbReference>
<accession>E0RPA2</accession>
<dbReference type="InterPro" id="IPR002197">
    <property type="entry name" value="HTH_Fis"/>
</dbReference>
<sequence>MPSCASSTITLPCKQKETRRTPRNAPECALSATFSSPIVHESTHSGLHPKNLHKIPFYAIIFVMGEQKRFSLLIVDDEAALCESLSEYFSALGYETYTAQRVEDVRRILSRIHVDLILMDIRMPEKDGITLLRELKTSHSSTPVIMISAYVSVENIVRSMKYGAINFYEKPLDLRRLSREVAQIAAARAARAPQGPTVPLIHESAAMQDILATIEKVAPTDAPVLITGESGTGKELVAHAIHHRSERARGPFLKLNCAAIPETLLESELFGYEKGAFTGAVTQHKGKFEQAQSGTIFFDEIGDMHLGTQAKLLRVLQEKEFQRLGGSEVLYADVRIIAATHQYLPGLIEEHRFREDLYYRLSVITIHIPPLRDRRDDILPLTRYYIDYFSKLYGKRVEGLSPEVERLFLSHSWPGNVRELKNTIERAVIFTEGERLTMDDLPPQYRETVFLEPVPEGDLSTAMDHLSREIILKALEKAGGKKQKAAELLGIHRKTLYNKMKKLGLL</sequence>
<dbReference type="EMBL" id="CP001698">
    <property type="protein sequence ID" value="ADN01296.1"/>
    <property type="molecule type" value="Genomic_DNA"/>
</dbReference>
<dbReference type="eggNOG" id="COG2204">
    <property type="taxonomic scope" value="Bacteria"/>
</dbReference>
<dbReference type="Gene3D" id="1.10.10.60">
    <property type="entry name" value="Homeodomain-like"/>
    <property type="match status" value="1"/>
</dbReference>
<dbReference type="InterPro" id="IPR002078">
    <property type="entry name" value="Sigma_54_int"/>
</dbReference>
<dbReference type="KEGG" id="sta:STHERM_c03230"/>
<feature type="domain" description="Response regulatory" evidence="7">
    <location>
        <begin position="71"/>
        <end position="185"/>
    </location>
</feature>
<dbReference type="Pfam" id="PF00072">
    <property type="entry name" value="Response_reg"/>
    <property type="match status" value="1"/>
</dbReference>
<dbReference type="PANTHER" id="PTHR32071">
    <property type="entry name" value="TRANSCRIPTIONAL REGULATORY PROTEIN"/>
    <property type="match status" value="1"/>
</dbReference>
<evidence type="ECO:0000313" key="8">
    <source>
        <dbReference type="EMBL" id="ADN01296.1"/>
    </source>
</evidence>
<dbReference type="PaxDb" id="665571-STHERM_c03230"/>
<protein>
    <submittedName>
        <fullName evidence="8">Transcriptional regulatory protein</fullName>
    </submittedName>
</protein>
<dbReference type="SUPFAM" id="SSF52540">
    <property type="entry name" value="P-loop containing nucleoside triphosphate hydrolases"/>
    <property type="match status" value="1"/>
</dbReference>
<dbReference type="InterPro" id="IPR003593">
    <property type="entry name" value="AAA+_ATPase"/>
</dbReference>
<dbReference type="HOGENOM" id="CLU_000445_0_6_12"/>
<dbReference type="Gene3D" id="3.40.50.300">
    <property type="entry name" value="P-loop containing nucleotide triphosphate hydrolases"/>
    <property type="match status" value="1"/>
</dbReference>
<evidence type="ECO:0000256" key="5">
    <source>
        <dbReference type="PROSITE-ProRule" id="PRU00169"/>
    </source>
</evidence>
<feature type="modified residue" description="4-aspartylphosphate" evidence="5">
    <location>
        <position position="120"/>
    </location>
</feature>
<dbReference type="Pfam" id="PF02954">
    <property type="entry name" value="HTH_8"/>
    <property type="match status" value="1"/>
</dbReference>
<organism evidence="8 9">
    <name type="scientific">Winmispira thermophila (strain ATCC 49972 / DSM 6192 / RI 19.B1)</name>
    <name type="common">Spirochaeta thermophila</name>
    <dbReference type="NCBI Taxonomy" id="665571"/>
    <lineage>
        <taxon>Bacteria</taxon>
        <taxon>Pseudomonadati</taxon>
        <taxon>Spirochaetota</taxon>
        <taxon>Spirochaetia</taxon>
        <taxon>Winmispirales</taxon>
        <taxon>Winmispiraceae</taxon>
        <taxon>Winmispira</taxon>
    </lineage>
</organism>
<evidence type="ECO:0000259" key="6">
    <source>
        <dbReference type="PROSITE" id="PS50045"/>
    </source>
</evidence>
<evidence type="ECO:0000313" key="9">
    <source>
        <dbReference type="Proteomes" id="UP000001296"/>
    </source>
</evidence>
<dbReference type="InterPro" id="IPR025944">
    <property type="entry name" value="Sigma_54_int_dom_CS"/>
</dbReference>
<dbReference type="CDD" id="cd00009">
    <property type="entry name" value="AAA"/>
    <property type="match status" value="1"/>
</dbReference>
<dbReference type="Pfam" id="PF00158">
    <property type="entry name" value="Sigma54_activat"/>
    <property type="match status" value="1"/>
</dbReference>
<dbReference type="PROSITE" id="PS00688">
    <property type="entry name" value="SIGMA54_INTERACT_3"/>
    <property type="match status" value="1"/>
</dbReference>
<dbReference type="GO" id="GO:0005524">
    <property type="term" value="F:ATP binding"/>
    <property type="evidence" value="ECO:0007669"/>
    <property type="project" value="UniProtKB-KW"/>
</dbReference>
<feature type="domain" description="Sigma-54 factor interaction" evidence="6">
    <location>
        <begin position="200"/>
        <end position="429"/>
    </location>
</feature>
<dbReference type="SUPFAM" id="SSF46689">
    <property type="entry name" value="Homeodomain-like"/>
    <property type="match status" value="1"/>
</dbReference>
<reference evidence="8 9" key="2">
    <citation type="journal article" date="2010" name="J. Bacteriol.">
        <title>Genome sequence of the polysaccharide-degrading, thermophilic anaerobe Spirochaeta thermophila DSM 6192.</title>
        <authorList>
            <person name="Angelov A."/>
            <person name="Liebl S."/>
            <person name="Ballschmiter M."/>
            <person name="Bomeke M."/>
            <person name="Lehmann R."/>
            <person name="Liesegang H."/>
            <person name="Daniel R."/>
            <person name="Liebl W."/>
        </authorList>
    </citation>
    <scope>NUCLEOTIDE SEQUENCE [LARGE SCALE GENOMIC DNA]</scope>
    <source>
        <strain evidence="9">ATCC 49972 / DSM 6192 / RI 19.B1</strain>
    </source>
</reference>
<dbReference type="Pfam" id="PF25601">
    <property type="entry name" value="AAA_lid_14"/>
    <property type="match status" value="1"/>
</dbReference>
<dbReference type="GO" id="GO:0000160">
    <property type="term" value="P:phosphorelay signal transduction system"/>
    <property type="evidence" value="ECO:0007669"/>
    <property type="project" value="InterPro"/>
</dbReference>
<dbReference type="GO" id="GO:0006355">
    <property type="term" value="P:regulation of DNA-templated transcription"/>
    <property type="evidence" value="ECO:0007669"/>
    <property type="project" value="InterPro"/>
</dbReference>
<dbReference type="SMART" id="SM00448">
    <property type="entry name" value="REC"/>
    <property type="match status" value="1"/>
</dbReference>
<dbReference type="PROSITE" id="PS00675">
    <property type="entry name" value="SIGMA54_INTERACT_1"/>
    <property type="match status" value="1"/>
</dbReference>
<dbReference type="InterPro" id="IPR025662">
    <property type="entry name" value="Sigma_54_int_dom_ATP-bd_1"/>
</dbReference>
<evidence type="ECO:0000256" key="4">
    <source>
        <dbReference type="ARBA" id="ARBA00023163"/>
    </source>
</evidence>
<reference key="1">
    <citation type="submission" date="2009-08" db="EMBL/GenBank/DDBJ databases">
        <title>The genome sequence of Spirochaeta thermophila DSM6192.</title>
        <authorList>
            <person name="Angelov A."/>
            <person name="Mientus M."/>
            <person name="Wittenberg S."/>
            <person name="Lehmann R."/>
            <person name="Liesegang H."/>
            <person name="Daniel R."/>
            <person name="Liebl W."/>
        </authorList>
    </citation>
    <scope>NUCLEOTIDE SEQUENCE</scope>
    <source>
        <strain>DSM 6192</strain>
    </source>
</reference>
<name>E0RPA2_WINT6</name>
<dbReference type="PROSITE" id="PS50045">
    <property type="entry name" value="SIGMA54_INTERACT_4"/>
    <property type="match status" value="1"/>
</dbReference>
<dbReference type="InterPro" id="IPR001789">
    <property type="entry name" value="Sig_transdc_resp-reg_receiver"/>
</dbReference>
<dbReference type="SMART" id="SM00382">
    <property type="entry name" value="AAA"/>
    <property type="match status" value="1"/>
</dbReference>
<dbReference type="PROSITE" id="PS50110">
    <property type="entry name" value="RESPONSE_REGULATORY"/>
    <property type="match status" value="1"/>
</dbReference>
<evidence type="ECO:0000256" key="1">
    <source>
        <dbReference type="ARBA" id="ARBA00022741"/>
    </source>
</evidence>
<dbReference type="PRINTS" id="PR01590">
    <property type="entry name" value="HTHFIS"/>
</dbReference>
<dbReference type="FunFam" id="3.40.50.300:FF:000006">
    <property type="entry name" value="DNA-binding transcriptional regulator NtrC"/>
    <property type="match status" value="1"/>
</dbReference>
<dbReference type="AlphaFoldDB" id="E0RPA2"/>
<keyword evidence="5" id="KW-0597">Phosphoprotein</keyword>
<dbReference type="GO" id="GO:0043565">
    <property type="term" value="F:sequence-specific DNA binding"/>
    <property type="evidence" value="ECO:0007669"/>
    <property type="project" value="InterPro"/>
</dbReference>
<dbReference type="InterPro" id="IPR058031">
    <property type="entry name" value="AAA_lid_NorR"/>
</dbReference>
<dbReference type="Gene3D" id="1.10.8.60">
    <property type="match status" value="1"/>
</dbReference>
<evidence type="ECO:0000256" key="2">
    <source>
        <dbReference type="ARBA" id="ARBA00022840"/>
    </source>
</evidence>
<dbReference type="InterPro" id="IPR009057">
    <property type="entry name" value="Homeodomain-like_sf"/>
</dbReference>
<evidence type="ECO:0000256" key="3">
    <source>
        <dbReference type="ARBA" id="ARBA00023015"/>
    </source>
</evidence>
<keyword evidence="4" id="KW-0804">Transcription</keyword>
<dbReference type="Proteomes" id="UP000001296">
    <property type="component" value="Chromosome"/>
</dbReference>